<evidence type="ECO:0000313" key="3">
    <source>
        <dbReference type="Proteomes" id="UP000240883"/>
    </source>
</evidence>
<feature type="compositionally biased region" description="Basic and acidic residues" evidence="1">
    <location>
        <begin position="452"/>
        <end position="466"/>
    </location>
</feature>
<dbReference type="AlphaFoldDB" id="A0A2T2N1S7"/>
<feature type="region of interest" description="Disordered" evidence="1">
    <location>
        <begin position="452"/>
        <end position="487"/>
    </location>
</feature>
<evidence type="ECO:0000256" key="1">
    <source>
        <dbReference type="SAM" id="MobiDB-lite"/>
    </source>
</evidence>
<accession>A0A2T2N1S7</accession>
<keyword evidence="3" id="KW-1185">Reference proteome</keyword>
<protein>
    <submittedName>
        <fullName evidence="2">Uncharacterized protein</fullName>
    </submittedName>
</protein>
<proteinExistence type="predicted"/>
<reference evidence="2 3" key="1">
    <citation type="journal article" date="2018" name="Front. Microbiol.">
        <title>Genome-Wide Analysis of Corynespora cassiicola Leaf Fall Disease Putative Effectors.</title>
        <authorList>
            <person name="Lopez D."/>
            <person name="Ribeiro S."/>
            <person name="Label P."/>
            <person name="Fumanal B."/>
            <person name="Venisse J.S."/>
            <person name="Kohler A."/>
            <person name="de Oliveira R.R."/>
            <person name="Labutti K."/>
            <person name="Lipzen A."/>
            <person name="Lail K."/>
            <person name="Bauer D."/>
            <person name="Ohm R.A."/>
            <person name="Barry K.W."/>
            <person name="Spatafora J."/>
            <person name="Grigoriev I.V."/>
            <person name="Martin F.M."/>
            <person name="Pujade-Renaud V."/>
        </authorList>
    </citation>
    <scope>NUCLEOTIDE SEQUENCE [LARGE SCALE GENOMIC DNA]</scope>
    <source>
        <strain evidence="2 3">Philippines</strain>
    </source>
</reference>
<evidence type="ECO:0000313" key="2">
    <source>
        <dbReference type="EMBL" id="PSN59387.1"/>
    </source>
</evidence>
<feature type="compositionally biased region" description="Polar residues" evidence="1">
    <location>
        <begin position="467"/>
        <end position="477"/>
    </location>
</feature>
<feature type="compositionally biased region" description="Polar residues" evidence="1">
    <location>
        <begin position="1"/>
        <end position="22"/>
    </location>
</feature>
<gene>
    <name evidence="2" type="ORF">BS50DRAFT_640940</name>
</gene>
<name>A0A2T2N1S7_CORCC</name>
<dbReference type="EMBL" id="KZ678156">
    <property type="protein sequence ID" value="PSN59387.1"/>
    <property type="molecule type" value="Genomic_DNA"/>
</dbReference>
<dbReference type="Proteomes" id="UP000240883">
    <property type="component" value="Unassembled WGS sequence"/>
</dbReference>
<sequence length="557" mass="63046">MSASNTESMHDPSPSNKHQPTSVAGADERGPETGYAQDLAVMTNNYLSLVKQYKVLVDWKNEVEARLATFESEVQKANTNFPAPVQTAMEEMRDTMKQVNSRTQTLLQTEINKMRADVQQVKSDARTFMDTAKDELRDTLNELKQGWLDELKRDSQMAIEKPKSDAAEMKWSLSTLICDVEQLQKDAHSHKNLAKSAREDFEMCLNHVKSAVGAAYREIDELRDDLHERAEASEVTNANIPISRKAFMSMENEVLLSRMTQEQSLSRVEKLESMSAGTSARLEHVAFRLEQLEALSNGTSNKLDEGIYNVEQLESMSTSTSVQLVSLDDMNKIHERVDILVKELQKITRQVTKQYHQLDAITLRVDGVEERVRDHGDDLSHVQTRLEDVDESFRTQRDDNVGFRSGIAKLDDGLHTQHESYERLVARLANFREASRKDYDELESHFTEFNEGFRIDPENQDDRENTDTLATPSNISNSRKRQAGITEAGVVKKRKHSRLLSGWVDEDQSSDQHTILTTDDQGSLIDIHTAGLPSVLLANISSVIEESNKFPLSEGDC</sequence>
<organism evidence="2 3">
    <name type="scientific">Corynespora cassiicola Philippines</name>
    <dbReference type="NCBI Taxonomy" id="1448308"/>
    <lineage>
        <taxon>Eukaryota</taxon>
        <taxon>Fungi</taxon>
        <taxon>Dikarya</taxon>
        <taxon>Ascomycota</taxon>
        <taxon>Pezizomycotina</taxon>
        <taxon>Dothideomycetes</taxon>
        <taxon>Pleosporomycetidae</taxon>
        <taxon>Pleosporales</taxon>
        <taxon>Corynesporascaceae</taxon>
        <taxon>Corynespora</taxon>
    </lineage>
</organism>
<feature type="region of interest" description="Disordered" evidence="1">
    <location>
        <begin position="1"/>
        <end position="31"/>
    </location>
</feature>